<dbReference type="InterPro" id="IPR000182">
    <property type="entry name" value="GNAT_dom"/>
</dbReference>
<dbReference type="CDD" id="cd04301">
    <property type="entry name" value="NAT_SF"/>
    <property type="match status" value="1"/>
</dbReference>
<feature type="domain" description="N-acetyltransferase" evidence="1">
    <location>
        <begin position="3"/>
        <end position="148"/>
    </location>
</feature>
<organism evidence="2 3">
    <name type="scientific">Clostridium tarantellae</name>
    <dbReference type="NCBI Taxonomy" id="39493"/>
    <lineage>
        <taxon>Bacteria</taxon>
        <taxon>Bacillati</taxon>
        <taxon>Bacillota</taxon>
        <taxon>Clostridia</taxon>
        <taxon>Eubacteriales</taxon>
        <taxon>Clostridiaceae</taxon>
        <taxon>Clostridium</taxon>
    </lineage>
</organism>
<protein>
    <submittedName>
        <fullName evidence="2">GNAT family N-acetyltransferase</fullName>
    </submittedName>
</protein>
<dbReference type="PROSITE" id="PS51186">
    <property type="entry name" value="GNAT"/>
    <property type="match status" value="1"/>
</dbReference>
<dbReference type="SUPFAM" id="SSF55729">
    <property type="entry name" value="Acyl-CoA N-acyltransferases (Nat)"/>
    <property type="match status" value="1"/>
</dbReference>
<dbReference type="InterPro" id="IPR016181">
    <property type="entry name" value="Acyl_CoA_acyltransferase"/>
</dbReference>
<name>A0A6I1MR18_9CLOT</name>
<dbReference type="OrthoDB" id="9796171at2"/>
<evidence type="ECO:0000313" key="2">
    <source>
        <dbReference type="EMBL" id="MPQ44617.1"/>
    </source>
</evidence>
<sequence>MEVKIKAFNELSVYELYEIVKSRFEVFIMEQKIICEQDLDNLDTLCYHSFICKNNRVVAYARIIPKGLSYEQVAIGRVLVLKDYRRKGLAKQILKDSIEFVKNKLKEQSLILSAQIYTMNLYENIGFKPLGEIYDEVGIPHIKMILNN</sequence>
<dbReference type="EMBL" id="WHJC01000259">
    <property type="protein sequence ID" value="MPQ44617.1"/>
    <property type="molecule type" value="Genomic_DNA"/>
</dbReference>
<dbReference type="GO" id="GO:0016747">
    <property type="term" value="F:acyltransferase activity, transferring groups other than amino-acyl groups"/>
    <property type="evidence" value="ECO:0007669"/>
    <property type="project" value="InterPro"/>
</dbReference>
<reference evidence="2 3" key="1">
    <citation type="submission" date="2019-10" db="EMBL/GenBank/DDBJ databases">
        <title>The Genome Sequence of Clostridium tarantellae Isolated from Fish Brain.</title>
        <authorList>
            <person name="Bano L."/>
            <person name="Kiel M."/>
            <person name="Sales G."/>
            <person name="Doxey A.C."/>
            <person name="Mansfield M.J."/>
            <person name="Schiavone M."/>
            <person name="Rossetto O."/>
            <person name="Pirazzini M."/>
            <person name="Dobrindt U."/>
            <person name="Montecucco C."/>
        </authorList>
    </citation>
    <scope>NUCLEOTIDE SEQUENCE [LARGE SCALE GENOMIC DNA]</scope>
    <source>
        <strain evidence="2 3">DSM 3997</strain>
    </source>
</reference>
<comment type="caution">
    <text evidence="2">The sequence shown here is derived from an EMBL/GenBank/DDBJ whole genome shotgun (WGS) entry which is preliminary data.</text>
</comment>
<keyword evidence="3" id="KW-1185">Reference proteome</keyword>
<dbReference type="AlphaFoldDB" id="A0A6I1MR18"/>
<evidence type="ECO:0000313" key="3">
    <source>
        <dbReference type="Proteomes" id="UP000430345"/>
    </source>
</evidence>
<dbReference type="RefSeq" id="WP_152891235.1">
    <property type="nucleotide sequence ID" value="NZ_WHJC01000259.1"/>
</dbReference>
<proteinExistence type="predicted"/>
<dbReference type="Pfam" id="PF13673">
    <property type="entry name" value="Acetyltransf_10"/>
    <property type="match status" value="1"/>
</dbReference>
<accession>A0A6I1MR18</accession>
<gene>
    <name evidence="2" type="ORF">GBZ86_12770</name>
</gene>
<evidence type="ECO:0000259" key="1">
    <source>
        <dbReference type="PROSITE" id="PS51186"/>
    </source>
</evidence>
<dbReference type="Proteomes" id="UP000430345">
    <property type="component" value="Unassembled WGS sequence"/>
</dbReference>
<keyword evidence="2" id="KW-0808">Transferase</keyword>
<dbReference type="Gene3D" id="3.40.630.30">
    <property type="match status" value="1"/>
</dbReference>